<proteinExistence type="predicted"/>
<dbReference type="AlphaFoldDB" id="A0A1E3H0D1"/>
<name>A0A1E3H0D1_9HYPH</name>
<evidence type="ECO:0000313" key="3">
    <source>
        <dbReference type="EMBL" id="ODN69605.1"/>
    </source>
</evidence>
<keyword evidence="2" id="KW-0732">Signal</keyword>
<gene>
    <name evidence="3" type="ORF">A6302_03101</name>
</gene>
<keyword evidence="1" id="KW-0812">Transmembrane</keyword>
<comment type="caution">
    <text evidence="3">The sequence shown here is derived from an EMBL/GenBank/DDBJ whole genome shotgun (WGS) entry which is preliminary data.</text>
</comment>
<feature type="chain" id="PRO_5009128806" evidence="2">
    <location>
        <begin position="20"/>
        <end position="55"/>
    </location>
</feature>
<dbReference type="EMBL" id="MCRJ01000083">
    <property type="protein sequence ID" value="ODN69605.1"/>
    <property type="molecule type" value="Genomic_DNA"/>
</dbReference>
<sequence>MRFAIKLALAGLVSAAAVAAVARIVGGRRPTRRELVWGTLACTLAILVADVAVGY</sequence>
<accession>A0A1E3H0D1</accession>
<evidence type="ECO:0000256" key="1">
    <source>
        <dbReference type="SAM" id="Phobius"/>
    </source>
</evidence>
<dbReference type="RefSeq" id="WP_169833585.1">
    <property type="nucleotide sequence ID" value="NZ_MCRJ01000083.1"/>
</dbReference>
<feature type="signal peptide" evidence="2">
    <location>
        <begin position="1"/>
        <end position="19"/>
    </location>
</feature>
<dbReference type="Proteomes" id="UP000094622">
    <property type="component" value="Unassembled WGS sequence"/>
</dbReference>
<organism evidence="3 4">
    <name type="scientific">Methylobrevis pamukkalensis</name>
    <dbReference type="NCBI Taxonomy" id="1439726"/>
    <lineage>
        <taxon>Bacteria</taxon>
        <taxon>Pseudomonadati</taxon>
        <taxon>Pseudomonadota</taxon>
        <taxon>Alphaproteobacteria</taxon>
        <taxon>Hyphomicrobiales</taxon>
        <taxon>Pleomorphomonadaceae</taxon>
        <taxon>Methylobrevis</taxon>
    </lineage>
</organism>
<keyword evidence="1" id="KW-1133">Transmembrane helix</keyword>
<keyword evidence="1" id="KW-0472">Membrane</keyword>
<evidence type="ECO:0000313" key="4">
    <source>
        <dbReference type="Proteomes" id="UP000094622"/>
    </source>
</evidence>
<keyword evidence="4" id="KW-1185">Reference proteome</keyword>
<evidence type="ECO:0000256" key="2">
    <source>
        <dbReference type="SAM" id="SignalP"/>
    </source>
</evidence>
<feature type="transmembrane region" description="Helical" evidence="1">
    <location>
        <begin position="35"/>
        <end position="53"/>
    </location>
</feature>
<protein>
    <submittedName>
        <fullName evidence="3">Uncharacterized protein</fullName>
    </submittedName>
</protein>
<reference evidence="3 4" key="1">
    <citation type="submission" date="2016-07" db="EMBL/GenBank/DDBJ databases">
        <title>Draft Genome Sequence of Methylobrevis pamukkalensis PK2.</title>
        <authorList>
            <person name="Vasilenko O.V."/>
            <person name="Doronina N.V."/>
            <person name="Shmareva M.N."/>
            <person name="Tarlachkov S.V."/>
            <person name="Mustakhimov I."/>
            <person name="Trotsenko Y.A."/>
        </authorList>
    </citation>
    <scope>NUCLEOTIDE SEQUENCE [LARGE SCALE GENOMIC DNA]</scope>
    <source>
        <strain evidence="3 4">PK2</strain>
    </source>
</reference>